<evidence type="ECO:0000313" key="3">
    <source>
        <dbReference type="Proteomes" id="UP000216605"/>
    </source>
</evidence>
<feature type="transmembrane region" description="Helical" evidence="1">
    <location>
        <begin position="261"/>
        <end position="280"/>
    </location>
</feature>
<comment type="caution">
    <text evidence="2">The sequence shown here is derived from an EMBL/GenBank/DDBJ whole genome shotgun (WGS) entry which is preliminary data.</text>
</comment>
<name>A0A256A033_9FLAO</name>
<dbReference type="EMBL" id="NOXV01000117">
    <property type="protein sequence ID" value="OYQ46420.1"/>
    <property type="molecule type" value="Genomic_DNA"/>
</dbReference>
<sequence>MLFYFLNSYFGFELLHNITFDSICNIFSSLGTNQYPNEFTDANKLIEFGILLLFIYFFSGVSGAFGHYIVRILRFDVNFSTLKFNNEWLYLIEANKLNGIKRKRFDDYLTFIDILVLHKDKEELYRGVYKGFIFDKENKLENIILSNASKFIPIIKEENEPKIEALKNLAETKPEQYSVHNDFPDKIIFKKNIEGNLLVVPAENILNVNLTYVNYFNRYNSSRITLLRLMYFLLFICFAILFLIPFIKIDNFYIKSFWSKTAFAITTSFVLIFIFGVLKDVIISAPGLKKKAIQGIVFVIHFSIFYLGIFDILSVGTTILVFIGTILIMGLITQKSESKR</sequence>
<evidence type="ECO:0000313" key="2">
    <source>
        <dbReference type="EMBL" id="OYQ46420.1"/>
    </source>
</evidence>
<dbReference type="AlphaFoldDB" id="A0A256A033"/>
<proteinExistence type="predicted"/>
<accession>A0A256A033</accession>
<evidence type="ECO:0000256" key="1">
    <source>
        <dbReference type="SAM" id="Phobius"/>
    </source>
</evidence>
<keyword evidence="3" id="KW-1185">Reference proteome</keyword>
<reference evidence="2 3" key="1">
    <citation type="submission" date="2017-07" db="EMBL/GenBank/DDBJ databases">
        <title>Flavobacterium cyanobacteriorum sp. nov., isolated from cyanobacterial aggregates in a eutrophic lake.</title>
        <authorList>
            <person name="Cai H."/>
        </authorList>
    </citation>
    <scope>NUCLEOTIDE SEQUENCE [LARGE SCALE GENOMIC DNA]</scope>
    <source>
        <strain evidence="2 3">TH021</strain>
    </source>
</reference>
<dbReference type="Proteomes" id="UP000216605">
    <property type="component" value="Unassembled WGS sequence"/>
</dbReference>
<feature type="transmembrane region" description="Helical" evidence="1">
    <location>
        <begin position="229"/>
        <end position="249"/>
    </location>
</feature>
<gene>
    <name evidence="2" type="ORF">CHU92_01465</name>
</gene>
<feature type="transmembrane region" description="Helical" evidence="1">
    <location>
        <begin position="292"/>
        <end position="309"/>
    </location>
</feature>
<keyword evidence="1" id="KW-0812">Transmembrane</keyword>
<protein>
    <submittedName>
        <fullName evidence="2">Uncharacterized protein</fullName>
    </submittedName>
</protein>
<feature type="transmembrane region" description="Helical" evidence="1">
    <location>
        <begin position="315"/>
        <end position="333"/>
    </location>
</feature>
<organism evidence="2 3">
    <name type="scientific">Flavobacterium cyanobacteriorum</name>
    <dbReference type="NCBI Taxonomy" id="2022802"/>
    <lineage>
        <taxon>Bacteria</taxon>
        <taxon>Pseudomonadati</taxon>
        <taxon>Bacteroidota</taxon>
        <taxon>Flavobacteriia</taxon>
        <taxon>Flavobacteriales</taxon>
        <taxon>Flavobacteriaceae</taxon>
        <taxon>Flavobacterium</taxon>
    </lineage>
</organism>
<keyword evidence="1" id="KW-0472">Membrane</keyword>
<keyword evidence="1" id="KW-1133">Transmembrane helix</keyword>
<feature type="transmembrane region" description="Helical" evidence="1">
    <location>
        <begin position="48"/>
        <end position="70"/>
    </location>
</feature>